<sequence>MYLICGFIGAGKTTFAKKLEEKTGAVRITKDEWSIRFIGNDPTIDGYEQWDQKICGFSRDVAFQLAEKGIDVIIDEGFWEKEQRDEMRRRADTIGAQAILYYVETPIETIRERVVGRNKTLTNDSFQISRKLLDTYLMYWQPPSEDEDYILAGEMK</sequence>
<protein>
    <recommendedName>
        <fullName evidence="3">ATP-binding protein</fullName>
    </recommendedName>
</protein>
<keyword evidence="2" id="KW-1185">Reference proteome</keyword>
<dbReference type="InterPro" id="IPR027417">
    <property type="entry name" value="P-loop_NTPase"/>
</dbReference>
<dbReference type="Proteomes" id="UP000597444">
    <property type="component" value="Unassembled WGS sequence"/>
</dbReference>
<dbReference type="Gene3D" id="3.40.50.300">
    <property type="entry name" value="P-loop containing nucleotide triphosphate hydrolases"/>
    <property type="match status" value="1"/>
</dbReference>
<evidence type="ECO:0000313" key="1">
    <source>
        <dbReference type="EMBL" id="GHO98908.1"/>
    </source>
</evidence>
<proteinExistence type="predicted"/>
<evidence type="ECO:0008006" key="3">
    <source>
        <dbReference type="Google" id="ProtNLM"/>
    </source>
</evidence>
<comment type="caution">
    <text evidence="1">The sequence shown here is derived from an EMBL/GenBank/DDBJ whole genome shotgun (WGS) entry which is preliminary data.</text>
</comment>
<name>A0A8J3IUS0_9CHLR</name>
<accession>A0A8J3IUS0</accession>
<reference evidence="1" key="1">
    <citation type="submission" date="2020-10" db="EMBL/GenBank/DDBJ databases">
        <title>Taxonomic study of unclassified bacteria belonging to the class Ktedonobacteria.</title>
        <authorList>
            <person name="Yabe S."/>
            <person name="Wang C.M."/>
            <person name="Zheng Y."/>
            <person name="Sakai Y."/>
            <person name="Cavaletti L."/>
            <person name="Monciardini P."/>
            <person name="Donadio S."/>
        </authorList>
    </citation>
    <scope>NUCLEOTIDE SEQUENCE</scope>
    <source>
        <strain evidence="1">ID150040</strain>
    </source>
</reference>
<dbReference type="AlphaFoldDB" id="A0A8J3IUS0"/>
<evidence type="ECO:0000313" key="2">
    <source>
        <dbReference type="Proteomes" id="UP000597444"/>
    </source>
</evidence>
<gene>
    <name evidence="1" type="ORF">KSF_089560</name>
</gene>
<organism evidence="1 2">
    <name type="scientific">Reticulibacter mediterranei</name>
    <dbReference type="NCBI Taxonomy" id="2778369"/>
    <lineage>
        <taxon>Bacteria</taxon>
        <taxon>Bacillati</taxon>
        <taxon>Chloroflexota</taxon>
        <taxon>Ktedonobacteria</taxon>
        <taxon>Ktedonobacterales</taxon>
        <taxon>Reticulibacteraceae</taxon>
        <taxon>Reticulibacter</taxon>
    </lineage>
</organism>
<dbReference type="EMBL" id="BNJK01000002">
    <property type="protein sequence ID" value="GHO98908.1"/>
    <property type="molecule type" value="Genomic_DNA"/>
</dbReference>
<dbReference type="SUPFAM" id="SSF52540">
    <property type="entry name" value="P-loop containing nucleoside triphosphate hydrolases"/>
    <property type="match status" value="1"/>
</dbReference>
<dbReference type="Pfam" id="PF13671">
    <property type="entry name" value="AAA_33"/>
    <property type="match status" value="1"/>
</dbReference>